<comment type="caution">
    <text evidence="1">The sequence shown here is derived from an EMBL/GenBank/DDBJ whole genome shotgun (WGS) entry which is preliminary data.</text>
</comment>
<dbReference type="EMBL" id="BLXT01007949">
    <property type="protein sequence ID" value="GFO44369.1"/>
    <property type="molecule type" value="Genomic_DNA"/>
</dbReference>
<reference evidence="1 2" key="1">
    <citation type="journal article" date="2021" name="Elife">
        <title>Chloroplast acquisition without the gene transfer in kleptoplastic sea slugs, Plakobranchus ocellatus.</title>
        <authorList>
            <person name="Maeda T."/>
            <person name="Takahashi S."/>
            <person name="Yoshida T."/>
            <person name="Shimamura S."/>
            <person name="Takaki Y."/>
            <person name="Nagai Y."/>
            <person name="Toyoda A."/>
            <person name="Suzuki Y."/>
            <person name="Arimoto A."/>
            <person name="Ishii H."/>
            <person name="Satoh N."/>
            <person name="Nishiyama T."/>
            <person name="Hasebe M."/>
            <person name="Maruyama T."/>
            <person name="Minagawa J."/>
            <person name="Obokata J."/>
            <person name="Shigenobu S."/>
        </authorList>
    </citation>
    <scope>NUCLEOTIDE SEQUENCE [LARGE SCALE GENOMIC DNA]</scope>
</reference>
<evidence type="ECO:0000313" key="1">
    <source>
        <dbReference type="EMBL" id="GFO44369.1"/>
    </source>
</evidence>
<sequence>MAVTEVLHHSTVQQNEVWHEQFNASVTAANSQLASLNERFVKHAVVKVVTNHERVFFISISQLHESFVCSDGTSQFKSSGKRVKDIEVVDDVRVAEGADNVDNIQVVKAVGSVGDFEVDEDVSGFEVVDCAGDARNVKTFDTPSIGVNQAGEVFNDLGVSGRCEVADGVEVAEGAKVVEISDCVELIQAVDDDAKAIKVFDGGVKVTDGV</sequence>
<proteinExistence type="predicted"/>
<gene>
    <name evidence="1" type="ORF">PoB_007087400</name>
</gene>
<organism evidence="1 2">
    <name type="scientific">Plakobranchus ocellatus</name>
    <dbReference type="NCBI Taxonomy" id="259542"/>
    <lineage>
        <taxon>Eukaryota</taxon>
        <taxon>Metazoa</taxon>
        <taxon>Spiralia</taxon>
        <taxon>Lophotrochozoa</taxon>
        <taxon>Mollusca</taxon>
        <taxon>Gastropoda</taxon>
        <taxon>Heterobranchia</taxon>
        <taxon>Euthyneura</taxon>
        <taxon>Panpulmonata</taxon>
        <taxon>Sacoglossa</taxon>
        <taxon>Placobranchoidea</taxon>
        <taxon>Plakobranchidae</taxon>
        <taxon>Plakobranchus</taxon>
    </lineage>
</organism>
<keyword evidence="2" id="KW-1185">Reference proteome</keyword>
<protein>
    <submittedName>
        <fullName evidence="1">Uncharacterized protein</fullName>
    </submittedName>
</protein>
<dbReference type="AlphaFoldDB" id="A0AAV4DK21"/>
<dbReference type="Proteomes" id="UP000735302">
    <property type="component" value="Unassembled WGS sequence"/>
</dbReference>
<accession>A0AAV4DK21</accession>
<evidence type="ECO:0000313" key="2">
    <source>
        <dbReference type="Proteomes" id="UP000735302"/>
    </source>
</evidence>
<name>A0AAV4DK21_9GAST</name>